<gene>
    <name evidence="1" type="ORF">GWK47_032927</name>
</gene>
<proteinExistence type="predicted"/>
<dbReference type="OrthoDB" id="10050977at2759"/>
<organism evidence="1 2">
    <name type="scientific">Chionoecetes opilio</name>
    <name type="common">Atlantic snow crab</name>
    <name type="synonym">Cancer opilio</name>
    <dbReference type="NCBI Taxonomy" id="41210"/>
    <lineage>
        <taxon>Eukaryota</taxon>
        <taxon>Metazoa</taxon>
        <taxon>Ecdysozoa</taxon>
        <taxon>Arthropoda</taxon>
        <taxon>Crustacea</taxon>
        <taxon>Multicrustacea</taxon>
        <taxon>Malacostraca</taxon>
        <taxon>Eumalacostraca</taxon>
        <taxon>Eucarida</taxon>
        <taxon>Decapoda</taxon>
        <taxon>Pleocyemata</taxon>
        <taxon>Brachyura</taxon>
        <taxon>Eubrachyura</taxon>
        <taxon>Majoidea</taxon>
        <taxon>Majidae</taxon>
        <taxon>Chionoecetes</taxon>
    </lineage>
</organism>
<dbReference type="EMBL" id="JACEEZ010002444">
    <property type="protein sequence ID" value="KAG0728234.1"/>
    <property type="molecule type" value="Genomic_DNA"/>
</dbReference>
<accession>A0A8J4YVS1</accession>
<name>A0A8J4YVS1_CHIOP</name>
<keyword evidence="2" id="KW-1185">Reference proteome</keyword>
<dbReference type="AlphaFoldDB" id="A0A8J4YVS1"/>
<sequence length="232" mass="26805">MRKAARKLLFRDKQRQLDVNPPEARWALRQMVICPTAGRWERPAGEPLSKFPVALRRTLPSGPPIRHFGGPPEALRLCFAGEAIVVLRFIVEVGKFRKHFRKNRNFRKLRKSEYVCGLGKCKVADLLLRKHFRKRKYVRKLSVLKHVFLRGYAHRPENAACPPALMTPGLTATEGTNSTRLSNKMRKDLESWCSEKQRNKLLEQAMFPALSHVAWVDVFVKVQHCHTQLCNC</sequence>
<reference evidence="1" key="1">
    <citation type="submission" date="2020-07" db="EMBL/GenBank/DDBJ databases">
        <title>The High-quality genome of the commercially important snow crab, Chionoecetes opilio.</title>
        <authorList>
            <person name="Jeong J.-H."/>
            <person name="Ryu S."/>
        </authorList>
    </citation>
    <scope>NUCLEOTIDE SEQUENCE</scope>
    <source>
        <strain evidence="1">MADBK_172401_WGS</strain>
        <tissue evidence="1">Digestive gland</tissue>
    </source>
</reference>
<protein>
    <submittedName>
        <fullName evidence="1">Uncharacterized protein</fullName>
    </submittedName>
</protein>
<evidence type="ECO:0000313" key="1">
    <source>
        <dbReference type="EMBL" id="KAG0728234.1"/>
    </source>
</evidence>
<comment type="caution">
    <text evidence="1">The sequence shown here is derived from an EMBL/GenBank/DDBJ whole genome shotgun (WGS) entry which is preliminary data.</text>
</comment>
<evidence type="ECO:0000313" key="2">
    <source>
        <dbReference type="Proteomes" id="UP000770661"/>
    </source>
</evidence>
<dbReference type="Proteomes" id="UP000770661">
    <property type="component" value="Unassembled WGS sequence"/>
</dbReference>